<sequence>MSLKPLPSSTVKLLGSAQVITSVSNAVKELVENSIDAGGDCIEVKLENYGLDRLEVRDNGCGISRDDVEVMCQKSYTSKISDFSDLDRLDTYGFRGEALSSLCSVGKVTITTVTAGDDVAKCYTMDASGKIVNSSLSHITKGTIVVVENLFRNLPVRRQLMSTKKRKTEELKRIEGVVKCLAIVQPRIRLTLAHNKFCIWQKNKVHNLRQSLVQAIPPTMVNQLYDLEYQDEEVIVKIHMMIPRKDCNVHALCYGNLADTFYLFINRRPVRDRQLDKVIENMVLILRK</sequence>
<dbReference type="InterPro" id="IPR014721">
    <property type="entry name" value="Ribsml_uS5_D2-typ_fold_subgr"/>
</dbReference>
<evidence type="ECO:0000313" key="4">
    <source>
        <dbReference type="Proteomes" id="UP001558652"/>
    </source>
</evidence>
<evidence type="ECO:0000313" key="3">
    <source>
        <dbReference type="EMBL" id="KAL1122553.1"/>
    </source>
</evidence>
<dbReference type="AlphaFoldDB" id="A0ABD0Y557"/>
<dbReference type="Gene3D" id="3.30.565.10">
    <property type="entry name" value="Histidine kinase-like ATPase, C-terminal domain"/>
    <property type="match status" value="1"/>
</dbReference>
<reference evidence="3 4" key="1">
    <citation type="submission" date="2024-07" db="EMBL/GenBank/DDBJ databases">
        <title>Chromosome-level genome assembly of the water stick insect Ranatra chinensis (Heteroptera: Nepidae).</title>
        <authorList>
            <person name="Liu X."/>
        </authorList>
    </citation>
    <scope>NUCLEOTIDE SEQUENCE [LARGE SCALE GENOMIC DNA]</scope>
    <source>
        <strain evidence="3">Cailab_2021Rc</strain>
        <tissue evidence="3">Muscle</tissue>
    </source>
</reference>
<dbReference type="PANTHER" id="PTHR10073">
    <property type="entry name" value="DNA MISMATCH REPAIR PROTEIN MLH, PMS, MUTL"/>
    <property type="match status" value="1"/>
</dbReference>
<dbReference type="PROSITE" id="PS00058">
    <property type="entry name" value="DNA_MISMATCH_REPAIR_1"/>
    <property type="match status" value="1"/>
</dbReference>
<dbReference type="SUPFAM" id="SSF55874">
    <property type="entry name" value="ATPase domain of HSP90 chaperone/DNA topoisomerase II/histidine kinase"/>
    <property type="match status" value="1"/>
</dbReference>
<keyword evidence="2" id="KW-0227">DNA damage</keyword>
<dbReference type="CDD" id="cd16926">
    <property type="entry name" value="HATPase_MutL-MLH-PMS-like"/>
    <property type="match status" value="1"/>
</dbReference>
<dbReference type="InterPro" id="IPR002099">
    <property type="entry name" value="MutL/Mlh/PMS"/>
</dbReference>
<dbReference type="Pfam" id="PF13589">
    <property type="entry name" value="HATPase_c_3"/>
    <property type="match status" value="1"/>
</dbReference>
<dbReference type="NCBIfam" id="TIGR00585">
    <property type="entry name" value="mutl"/>
    <property type="match status" value="1"/>
</dbReference>
<proteinExistence type="inferred from homology"/>
<dbReference type="EMBL" id="JBFDAA010000013">
    <property type="protein sequence ID" value="KAL1122553.1"/>
    <property type="molecule type" value="Genomic_DNA"/>
</dbReference>
<dbReference type="InterPro" id="IPR014762">
    <property type="entry name" value="DNA_mismatch_repair_CS"/>
</dbReference>
<dbReference type="PANTHER" id="PTHR10073:SF54">
    <property type="entry name" value="PMS1 PROTEIN HOMOLOG 1"/>
    <property type="match status" value="1"/>
</dbReference>
<dbReference type="GO" id="GO:0006974">
    <property type="term" value="P:DNA damage response"/>
    <property type="evidence" value="ECO:0007669"/>
    <property type="project" value="UniProtKB-KW"/>
</dbReference>
<evidence type="ECO:0000256" key="2">
    <source>
        <dbReference type="ARBA" id="ARBA00022763"/>
    </source>
</evidence>
<dbReference type="GO" id="GO:0005634">
    <property type="term" value="C:nucleus"/>
    <property type="evidence" value="ECO:0007669"/>
    <property type="project" value="UniProtKB-ARBA"/>
</dbReference>
<dbReference type="Gene3D" id="3.30.230.10">
    <property type="match status" value="1"/>
</dbReference>
<name>A0ABD0Y557_9HEMI</name>
<keyword evidence="4" id="KW-1185">Reference proteome</keyword>
<dbReference type="Proteomes" id="UP001558652">
    <property type="component" value="Unassembled WGS sequence"/>
</dbReference>
<accession>A0ABD0Y557</accession>
<gene>
    <name evidence="3" type="ORF">AAG570_002883</name>
</gene>
<evidence type="ECO:0000256" key="1">
    <source>
        <dbReference type="ARBA" id="ARBA00006082"/>
    </source>
</evidence>
<comment type="similarity">
    <text evidence="1">Belongs to the DNA mismatch repair MutL/HexB family.</text>
</comment>
<protein>
    <submittedName>
        <fullName evidence="3">Uncharacterized protein</fullName>
    </submittedName>
</protein>
<dbReference type="FunFam" id="3.30.565.10:FF:000017">
    <property type="entry name" value="PMS1 homolog 1, mismatch repair system component"/>
    <property type="match status" value="1"/>
</dbReference>
<comment type="caution">
    <text evidence="3">The sequence shown here is derived from an EMBL/GenBank/DDBJ whole genome shotgun (WGS) entry which is preliminary data.</text>
</comment>
<dbReference type="InterPro" id="IPR036890">
    <property type="entry name" value="HATPase_C_sf"/>
</dbReference>
<organism evidence="3 4">
    <name type="scientific">Ranatra chinensis</name>
    <dbReference type="NCBI Taxonomy" id="642074"/>
    <lineage>
        <taxon>Eukaryota</taxon>
        <taxon>Metazoa</taxon>
        <taxon>Ecdysozoa</taxon>
        <taxon>Arthropoda</taxon>
        <taxon>Hexapoda</taxon>
        <taxon>Insecta</taxon>
        <taxon>Pterygota</taxon>
        <taxon>Neoptera</taxon>
        <taxon>Paraneoptera</taxon>
        <taxon>Hemiptera</taxon>
        <taxon>Heteroptera</taxon>
        <taxon>Panheteroptera</taxon>
        <taxon>Nepomorpha</taxon>
        <taxon>Nepidae</taxon>
        <taxon>Ranatrinae</taxon>
        <taxon>Ranatra</taxon>
    </lineage>
</organism>
<dbReference type="InterPro" id="IPR038973">
    <property type="entry name" value="MutL/Mlh/Pms-like"/>
</dbReference>